<dbReference type="InterPro" id="IPR020904">
    <property type="entry name" value="Sc_DH/Rdtase_CS"/>
</dbReference>
<feature type="non-terminal residue" evidence="5">
    <location>
        <position position="1"/>
    </location>
</feature>
<evidence type="ECO:0000256" key="4">
    <source>
        <dbReference type="SAM" id="MobiDB-lite"/>
    </source>
</evidence>
<dbReference type="STRING" id="1884261.A0A5C3Q9W8"/>
<dbReference type="SUPFAM" id="SSF51735">
    <property type="entry name" value="NAD(P)-binding Rossmann-fold domains"/>
    <property type="match status" value="1"/>
</dbReference>
<dbReference type="PROSITE" id="PS00061">
    <property type="entry name" value="ADH_SHORT"/>
    <property type="match status" value="1"/>
</dbReference>
<keyword evidence="3" id="KW-0560">Oxidoreductase</keyword>
<dbReference type="Proteomes" id="UP000305067">
    <property type="component" value="Unassembled WGS sequence"/>
</dbReference>
<evidence type="ECO:0000256" key="1">
    <source>
        <dbReference type="ARBA" id="ARBA00006484"/>
    </source>
</evidence>
<dbReference type="InterPro" id="IPR002347">
    <property type="entry name" value="SDR_fam"/>
</dbReference>
<dbReference type="InterPro" id="IPR036291">
    <property type="entry name" value="NAD(P)-bd_dom_sf"/>
</dbReference>
<dbReference type="GO" id="GO:0016616">
    <property type="term" value="F:oxidoreductase activity, acting on the CH-OH group of donors, NAD or NADP as acceptor"/>
    <property type="evidence" value="ECO:0007669"/>
    <property type="project" value="TreeGrafter"/>
</dbReference>
<proteinExistence type="inferred from homology"/>
<keyword evidence="2" id="KW-0521">NADP</keyword>
<evidence type="ECO:0000256" key="2">
    <source>
        <dbReference type="ARBA" id="ARBA00022857"/>
    </source>
</evidence>
<evidence type="ECO:0000256" key="3">
    <source>
        <dbReference type="ARBA" id="ARBA00023002"/>
    </source>
</evidence>
<accession>A0A5C3Q9W8</accession>
<dbReference type="OrthoDB" id="294295at2759"/>
<feature type="region of interest" description="Disordered" evidence="4">
    <location>
        <begin position="31"/>
        <end position="51"/>
    </location>
</feature>
<dbReference type="PANTHER" id="PTHR42760:SF5">
    <property type="entry name" value="2-DEHYDRO-3-DEOXY-D-GLUCONATE 5-DEHYDROGENASE"/>
    <property type="match status" value="1"/>
</dbReference>
<reference evidence="5 6" key="1">
    <citation type="journal article" date="2019" name="Nat. Ecol. Evol.">
        <title>Megaphylogeny resolves global patterns of mushroom evolution.</title>
        <authorList>
            <person name="Varga T."/>
            <person name="Krizsan K."/>
            <person name="Foldi C."/>
            <person name="Dima B."/>
            <person name="Sanchez-Garcia M."/>
            <person name="Sanchez-Ramirez S."/>
            <person name="Szollosi G.J."/>
            <person name="Szarkandi J.G."/>
            <person name="Papp V."/>
            <person name="Albert L."/>
            <person name="Andreopoulos W."/>
            <person name="Angelini C."/>
            <person name="Antonin V."/>
            <person name="Barry K.W."/>
            <person name="Bougher N.L."/>
            <person name="Buchanan P."/>
            <person name="Buyck B."/>
            <person name="Bense V."/>
            <person name="Catcheside P."/>
            <person name="Chovatia M."/>
            <person name="Cooper J."/>
            <person name="Damon W."/>
            <person name="Desjardin D."/>
            <person name="Finy P."/>
            <person name="Geml J."/>
            <person name="Haridas S."/>
            <person name="Hughes K."/>
            <person name="Justo A."/>
            <person name="Karasinski D."/>
            <person name="Kautmanova I."/>
            <person name="Kiss B."/>
            <person name="Kocsube S."/>
            <person name="Kotiranta H."/>
            <person name="LaButti K.M."/>
            <person name="Lechner B.E."/>
            <person name="Liimatainen K."/>
            <person name="Lipzen A."/>
            <person name="Lukacs Z."/>
            <person name="Mihaltcheva S."/>
            <person name="Morgado L.N."/>
            <person name="Niskanen T."/>
            <person name="Noordeloos M.E."/>
            <person name="Ohm R.A."/>
            <person name="Ortiz-Santana B."/>
            <person name="Ovrebo C."/>
            <person name="Racz N."/>
            <person name="Riley R."/>
            <person name="Savchenko A."/>
            <person name="Shiryaev A."/>
            <person name="Soop K."/>
            <person name="Spirin V."/>
            <person name="Szebenyi C."/>
            <person name="Tomsovsky M."/>
            <person name="Tulloss R.E."/>
            <person name="Uehling J."/>
            <person name="Grigoriev I.V."/>
            <person name="Vagvolgyi C."/>
            <person name="Papp T."/>
            <person name="Martin F.M."/>
            <person name="Miettinen O."/>
            <person name="Hibbett D.S."/>
            <person name="Nagy L.G."/>
        </authorList>
    </citation>
    <scope>NUCLEOTIDE SEQUENCE [LARGE SCALE GENOMIC DNA]</scope>
    <source>
        <strain evidence="5 6">CBS 309.79</strain>
    </source>
</reference>
<dbReference type="AlphaFoldDB" id="A0A5C3Q9W8"/>
<dbReference type="PANTHER" id="PTHR42760">
    <property type="entry name" value="SHORT-CHAIN DEHYDROGENASES/REDUCTASES FAMILY MEMBER"/>
    <property type="match status" value="1"/>
</dbReference>
<dbReference type="EMBL" id="ML178837">
    <property type="protein sequence ID" value="TFK98802.1"/>
    <property type="molecule type" value="Genomic_DNA"/>
</dbReference>
<dbReference type="Pfam" id="PF13561">
    <property type="entry name" value="adh_short_C2"/>
    <property type="match status" value="1"/>
</dbReference>
<evidence type="ECO:0000313" key="5">
    <source>
        <dbReference type="EMBL" id="TFK98802.1"/>
    </source>
</evidence>
<sequence>NFPTADWDEVLQVNLPTVFTLTRDVGRHMLESRGGVAGGPEGSGDANPRGRGKTINVASLVSYQGGLTVPAYAAAKHGVLGLIKAFSNEWTSKGINVTGVAPGYINTEKKTNPTRSRQILERIPQSRWGLPDDFAGVVVFLASRARDYVSGETVVVDGGWMGR</sequence>
<protein>
    <recommendedName>
        <fullName evidence="7">2-deoxy-D-gluconate 3-dehydrogenase</fullName>
    </recommendedName>
</protein>
<gene>
    <name evidence="5" type="ORF">BDV98DRAFT_511640</name>
</gene>
<evidence type="ECO:0000313" key="6">
    <source>
        <dbReference type="Proteomes" id="UP000305067"/>
    </source>
</evidence>
<dbReference type="PRINTS" id="PR00081">
    <property type="entry name" value="GDHRDH"/>
</dbReference>
<comment type="similarity">
    <text evidence="1">Belongs to the short-chain dehydrogenases/reductases (SDR) family.</text>
</comment>
<keyword evidence="6" id="KW-1185">Reference proteome</keyword>
<evidence type="ECO:0008006" key="7">
    <source>
        <dbReference type="Google" id="ProtNLM"/>
    </source>
</evidence>
<dbReference type="Gene3D" id="3.40.50.720">
    <property type="entry name" value="NAD(P)-binding Rossmann-like Domain"/>
    <property type="match status" value="1"/>
</dbReference>
<name>A0A5C3Q9W8_9AGAR</name>
<organism evidence="5 6">
    <name type="scientific">Pterulicium gracile</name>
    <dbReference type="NCBI Taxonomy" id="1884261"/>
    <lineage>
        <taxon>Eukaryota</taxon>
        <taxon>Fungi</taxon>
        <taxon>Dikarya</taxon>
        <taxon>Basidiomycota</taxon>
        <taxon>Agaricomycotina</taxon>
        <taxon>Agaricomycetes</taxon>
        <taxon>Agaricomycetidae</taxon>
        <taxon>Agaricales</taxon>
        <taxon>Pleurotineae</taxon>
        <taxon>Pterulaceae</taxon>
        <taxon>Pterulicium</taxon>
    </lineage>
</organism>